<dbReference type="GO" id="GO:0006384">
    <property type="term" value="P:transcription initiation at RNA polymerase III promoter"/>
    <property type="evidence" value="ECO:0007669"/>
    <property type="project" value="EnsemblFungi"/>
</dbReference>
<dbReference type="GO" id="GO:0003899">
    <property type="term" value="F:DNA-directed RNA polymerase activity"/>
    <property type="evidence" value="ECO:0007669"/>
    <property type="project" value="EnsemblFungi"/>
</dbReference>
<dbReference type="GO" id="GO:0042797">
    <property type="term" value="P:tRNA transcription by RNA polymerase III"/>
    <property type="evidence" value="ECO:0007669"/>
    <property type="project" value="EnsemblFungi"/>
</dbReference>
<evidence type="ECO:0000256" key="6">
    <source>
        <dbReference type="PIRNR" id="PIRNR028763"/>
    </source>
</evidence>
<dbReference type="Proteomes" id="UP000094336">
    <property type="component" value="Unassembled WGS sequence"/>
</dbReference>
<comment type="similarity">
    <text evidence="2 6">Belongs to the eukaryotic RPC34/RPC39 RNA polymerase subunit family.</text>
</comment>
<keyword evidence="8" id="KW-1185">Reference proteome</keyword>
<dbReference type="Gene3D" id="1.10.10.10">
    <property type="entry name" value="Winged helix-like DNA-binding domain superfamily/Winged helix DNA-binding domain"/>
    <property type="match status" value="1"/>
</dbReference>
<dbReference type="RefSeq" id="XP_018985103.1">
    <property type="nucleotide sequence ID" value="XM_019128824.1"/>
</dbReference>
<gene>
    <name evidence="7" type="ORF">BABINDRAFT_161473</name>
</gene>
<keyword evidence="3 6" id="KW-0240">DNA-directed RNA polymerase</keyword>
<dbReference type="AlphaFoldDB" id="A0A1E3QQ18"/>
<dbReference type="Pfam" id="PF05158">
    <property type="entry name" value="RNA_pol_Rpc34"/>
    <property type="match status" value="1"/>
</dbReference>
<evidence type="ECO:0000313" key="7">
    <source>
        <dbReference type="EMBL" id="ODQ79775.1"/>
    </source>
</evidence>
<dbReference type="GeneID" id="30146677"/>
<organism evidence="7 8">
    <name type="scientific">Babjeviella inositovora NRRL Y-12698</name>
    <dbReference type="NCBI Taxonomy" id="984486"/>
    <lineage>
        <taxon>Eukaryota</taxon>
        <taxon>Fungi</taxon>
        <taxon>Dikarya</taxon>
        <taxon>Ascomycota</taxon>
        <taxon>Saccharomycotina</taxon>
        <taxon>Pichiomycetes</taxon>
        <taxon>Serinales incertae sedis</taxon>
        <taxon>Babjeviella</taxon>
    </lineage>
</organism>
<dbReference type="InterPro" id="IPR007832">
    <property type="entry name" value="RNA_pol_Rpc34"/>
</dbReference>
<protein>
    <recommendedName>
        <fullName evidence="6">DNA-directed RNA polymerase III subunit RPC6</fullName>
        <shortName evidence="6">RNA polymerase III subunit C6</shortName>
    </recommendedName>
</protein>
<evidence type="ECO:0000256" key="5">
    <source>
        <dbReference type="ARBA" id="ARBA00023242"/>
    </source>
</evidence>
<evidence type="ECO:0000256" key="4">
    <source>
        <dbReference type="ARBA" id="ARBA00023163"/>
    </source>
</evidence>
<dbReference type="GO" id="GO:0005739">
    <property type="term" value="C:mitochondrion"/>
    <property type="evidence" value="ECO:0007669"/>
    <property type="project" value="EnsemblFungi"/>
</dbReference>
<dbReference type="SUPFAM" id="SSF46785">
    <property type="entry name" value="Winged helix' DNA-binding domain"/>
    <property type="match status" value="1"/>
</dbReference>
<dbReference type="PIRSF" id="PIRSF028763">
    <property type="entry name" value="RNA_pol_Rpc34"/>
    <property type="match status" value="1"/>
</dbReference>
<dbReference type="STRING" id="984486.A0A1E3QQ18"/>
<comment type="subcellular location">
    <subcellularLocation>
        <location evidence="1 6">Nucleus</location>
    </subcellularLocation>
</comment>
<keyword evidence="5 6" id="KW-0539">Nucleus</keyword>
<sequence length="315" mass="35478">MSTKEALSVLAETLHAHMLEEDSRFFKLEELQTAMALDSSRLLPVLQELMNKNLIKPGKSDGQISFQAVSLVEAEKVGGMTKDEAMIYSHIQGSGREGIWTKAIKAKTNLHQHIVLRCLKALENQRYIKAIKSVKHPTRKIYMLYNLQPSVEVTGGPWFTDSELDTEFIDSLMSIVWRFVASKTFPNAFPTEHKPEYNHTQSSYPAHYNGFPNVSEILDFIISSQITNVELTTTDIRSLCNVLVYDDKLEKVSHRVDQYKATWHSILAAGGGLPVGTDPYAVQEVPFSIFNLHAVVPSNAESEIEGVYLDSWMET</sequence>
<dbReference type="GO" id="GO:0005654">
    <property type="term" value="C:nucleoplasm"/>
    <property type="evidence" value="ECO:0007669"/>
    <property type="project" value="UniProtKB-ARBA"/>
</dbReference>
<evidence type="ECO:0000256" key="1">
    <source>
        <dbReference type="ARBA" id="ARBA00004123"/>
    </source>
</evidence>
<name>A0A1E3QQ18_9ASCO</name>
<proteinExistence type="inferred from homology"/>
<comment type="function">
    <text evidence="6">DNA-dependent RNA polymerase catalyzes the transcription of DNA into RNA using the four ribonucleoside triphosphates as substrates. Specific peripheric component of RNA polymerase III which synthesizes small RNAs, such as 5S rRNA and tRNAs.</text>
</comment>
<dbReference type="PANTHER" id="PTHR12780">
    <property type="entry name" value="RNA POLYMERASE III DNA DIRECTED , 39KD SUBUNIT-RELATED"/>
    <property type="match status" value="1"/>
</dbReference>
<dbReference type="EMBL" id="KV454431">
    <property type="protein sequence ID" value="ODQ79775.1"/>
    <property type="molecule type" value="Genomic_DNA"/>
</dbReference>
<accession>A0A1E3QQ18</accession>
<evidence type="ECO:0000313" key="8">
    <source>
        <dbReference type="Proteomes" id="UP000094336"/>
    </source>
</evidence>
<evidence type="ECO:0000256" key="3">
    <source>
        <dbReference type="ARBA" id="ARBA00022478"/>
    </source>
</evidence>
<dbReference type="InterPro" id="IPR036388">
    <property type="entry name" value="WH-like_DNA-bd_sf"/>
</dbReference>
<evidence type="ECO:0000256" key="2">
    <source>
        <dbReference type="ARBA" id="ARBA00011038"/>
    </source>
</evidence>
<dbReference type="InterPro" id="IPR016049">
    <property type="entry name" value="RNA_pol_Rpc34-like"/>
</dbReference>
<dbReference type="GO" id="GO:0006386">
    <property type="term" value="P:termination of RNA polymerase III transcription"/>
    <property type="evidence" value="ECO:0007669"/>
    <property type="project" value="EnsemblFungi"/>
</dbReference>
<reference evidence="8" key="1">
    <citation type="submission" date="2016-05" db="EMBL/GenBank/DDBJ databases">
        <title>Comparative genomics of biotechnologically important yeasts.</title>
        <authorList>
            <consortium name="DOE Joint Genome Institute"/>
            <person name="Riley R."/>
            <person name="Haridas S."/>
            <person name="Wolfe K.H."/>
            <person name="Lopes M.R."/>
            <person name="Hittinger C.T."/>
            <person name="Goker M."/>
            <person name="Salamov A."/>
            <person name="Wisecaver J."/>
            <person name="Long T.M."/>
            <person name="Aerts A.L."/>
            <person name="Barry K."/>
            <person name="Choi C."/>
            <person name="Clum A."/>
            <person name="Coughlan A.Y."/>
            <person name="Deshpande S."/>
            <person name="Douglass A.P."/>
            <person name="Hanson S.J."/>
            <person name="Klenk H.-P."/>
            <person name="Labutti K."/>
            <person name="Lapidus A."/>
            <person name="Lindquist E."/>
            <person name="Lipzen A."/>
            <person name="Meier-Kolthoff J.P."/>
            <person name="Ohm R.A."/>
            <person name="Otillar R.P."/>
            <person name="Pangilinan J."/>
            <person name="Peng Y."/>
            <person name="Rokas A."/>
            <person name="Rosa C.A."/>
            <person name="Scheuner C."/>
            <person name="Sibirny A.A."/>
            <person name="Slot J.C."/>
            <person name="Stielow J.B."/>
            <person name="Sun H."/>
            <person name="Kurtzman C.P."/>
            <person name="Blackwell M."/>
            <person name="Grigoriev I.V."/>
            <person name="Jeffries T.W."/>
        </authorList>
    </citation>
    <scope>NUCLEOTIDE SEQUENCE [LARGE SCALE GENOMIC DNA]</scope>
    <source>
        <strain evidence="8">NRRL Y-12698</strain>
    </source>
</reference>
<dbReference type="InterPro" id="IPR036390">
    <property type="entry name" value="WH_DNA-bd_sf"/>
</dbReference>
<dbReference type="OrthoDB" id="613763at2759"/>
<dbReference type="FunFam" id="1.10.10.10:FF:000116">
    <property type="entry name" value="DNA-directed RNA polymerase III subunit RPC6"/>
    <property type="match status" value="1"/>
</dbReference>
<dbReference type="GO" id="GO:0005666">
    <property type="term" value="C:RNA polymerase III complex"/>
    <property type="evidence" value="ECO:0007669"/>
    <property type="project" value="UniProtKB-UniRule"/>
</dbReference>
<keyword evidence="4 6" id="KW-0804">Transcription</keyword>